<dbReference type="RefSeq" id="WP_275418713.1">
    <property type="nucleotide sequence ID" value="NZ_CP106878.1"/>
</dbReference>
<organism evidence="2 3">
    <name type="scientific">Fervidibacillus albus</name>
    <dbReference type="NCBI Taxonomy" id="2980026"/>
    <lineage>
        <taxon>Bacteria</taxon>
        <taxon>Bacillati</taxon>
        <taxon>Bacillota</taxon>
        <taxon>Bacilli</taxon>
        <taxon>Bacillales</taxon>
        <taxon>Bacillaceae</taxon>
        <taxon>Fervidibacillus</taxon>
    </lineage>
</organism>
<proteinExistence type="predicted"/>
<dbReference type="Proteomes" id="UP001164718">
    <property type="component" value="Chromosome"/>
</dbReference>
<keyword evidence="3" id="KW-1185">Reference proteome</keyword>
<keyword evidence="1" id="KW-1133">Transmembrane helix</keyword>
<reference evidence="2" key="1">
    <citation type="submission" date="2022-09" db="EMBL/GenBank/DDBJ databases">
        <title>Complete Genomes of Fervidibacillus albus and Fervidibacillus halotolerans isolated from tidal flat sediments.</title>
        <authorList>
            <person name="Kwon K.K."/>
            <person name="Yang S.-H."/>
            <person name="Park M.J."/>
            <person name="Oh H.-M."/>
        </authorList>
    </citation>
    <scope>NUCLEOTIDE SEQUENCE</scope>
    <source>
        <strain evidence="2">MEBiC13591</strain>
    </source>
</reference>
<name>A0A9E8RVP8_9BACI</name>
<evidence type="ECO:0000313" key="3">
    <source>
        <dbReference type="Proteomes" id="UP001164718"/>
    </source>
</evidence>
<keyword evidence="1" id="KW-0472">Membrane</keyword>
<protein>
    <submittedName>
        <fullName evidence="2">Stage II sporulation protein P</fullName>
    </submittedName>
</protein>
<keyword evidence="1" id="KW-0812">Transmembrane</keyword>
<feature type="transmembrane region" description="Helical" evidence="1">
    <location>
        <begin position="7"/>
        <end position="24"/>
    </location>
</feature>
<dbReference type="NCBIfam" id="TIGR02867">
    <property type="entry name" value="spore_II_P"/>
    <property type="match status" value="1"/>
</dbReference>
<dbReference type="Pfam" id="PF07454">
    <property type="entry name" value="SpoIIP"/>
    <property type="match status" value="1"/>
</dbReference>
<evidence type="ECO:0000256" key="1">
    <source>
        <dbReference type="SAM" id="Phobius"/>
    </source>
</evidence>
<dbReference type="EMBL" id="CP106878">
    <property type="protein sequence ID" value="WAA10905.1"/>
    <property type="molecule type" value="Genomic_DNA"/>
</dbReference>
<evidence type="ECO:0000313" key="2">
    <source>
        <dbReference type="EMBL" id="WAA10905.1"/>
    </source>
</evidence>
<dbReference type="KEGG" id="faf:OE104_06215"/>
<sequence length="369" mass="42572">MKEYIRLIFTFFFSTLTIISSVIINESNLFFSSLIRDDNHQTVSDQWLLHMLSAENHYFYPETDDQGTSIIQQALQLTTNINLKDVRSLIYEEIPGLFTITSEIIVAGEGTDFTNIPIESSPPIEELLKEREVEEKSLENVPDQKQKTPVEQPEKNTVFIYHSHNRESFLPHLKNTNDPSDAQHKEINITLVGQRLGEELIEKGIGAVVDTTDIPSILFERDWKYWQSYDVSREIVEEALATNENFAYLFDIHRDSVGRNATTTTIDGKQYAKIYFVIGKSHENYKENEKFAIELNRMIEEKYPSLTRGIVRKDKTTGNGVYNQDLSERSIIIEIGGIENTLDELYNTVELFAEIFAEFYYHDAIQVNG</sequence>
<dbReference type="AlphaFoldDB" id="A0A9E8RVP8"/>
<dbReference type="InterPro" id="IPR010897">
    <property type="entry name" value="Spore_II_P"/>
</dbReference>
<gene>
    <name evidence="2" type="ORF">OE104_06215</name>
</gene>
<accession>A0A9E8RVP8</accession>